<dbReference type="GO" id="GO:0033962">
    <property type="term" value="P:P-body assembly"/>
    <property type="evidence" value="ECO:0007669"/>
    <property type="project" value="TreeGrafter"/>
</dbReference>
<evidence type="ECO:0000313" key="5">
    <source>
        <dbReference type="Proteomes" id="UP001461498"/>
    </source>
</evidence>
<dbReference type="GO" id="GO:0000290">
    <property type="term" value="P:deadenylation-dependent decapping of nuclear-transcribed mRNA"/>
    <property type="evidence" value="ECO:0007669"/>
    <property type="project" value="InterPro"/>
</dbReference>
<name>A0AAW1DBS6_9HEMI</name>
<evidence type="ECO:0000256" key="3">
    <source>
        <dbReference type="SAM" id="MobiDB-lite"/>
    </source>
</evidence>
<reference evidence="4 5" key="1">
    <citation type="submission" date="2022-12" db="EMBL/GenBank/DDBJ databases">
        <title>Chromosome-level genome assembly of true bugs.</title>
        <authorList>
            <person name="Ma L."/>
            <person name="Li H."/>
        </authorList>
    </citation>
    <scope>NUCLEOTIDE SEQUENCE [LARGE SCALE GENOMIC DNA]</scope>
    <source>
        <strain evidence="4">Lab_2022b</strain>
    </source>
</reference>
<proteinExistence type="predicted"/>
<sequence>MSDSFFGFETSLDCDALDDGLFSEEDEEDYDALNDETFGESVITGDWEEDHEKLVEITEQSRHSLINENGDLSAKIAAFLLDDEPSPKENIEPIKPKTRPPPGFCLTPNDNLDSKTTLPSLKKVCTVEEIERNLIKPTNSMLLEDLERKLIPSQNQLPLQNLRCGPGFLNLPVPHLALLNNQLPKMPSLPPPFQLSSHAPPAPPFVIQSGIPVVGARPTIGPAPPGLTIGRLPPHHPMARPRGPPLLPHTQLLRPLHPPEDEYAGLMTQKEKQWLASIQLMQINTNQPFQDDYYYTMYQLRQSGTHGRKIGSSLKSARDTPSLIKPTYTPLQFENSLGKLQVGSVMAPRKIIDTDVVESVDCSSTMTTSKKVKQLLLEIEHMFSSVLLAEEVMSPLSTNEDNIDPNELFSKIVQTLLKDDKLKAVINVRKGKTLVLRVLPHTNVSGPLAHKLITVLPSAAKKDTDQALLRALPAIRQFLATVTMQTLVELAETLKPHISFLLPNKFGISVIANMIERAECLISRNNDNPNDWLSFLSLILSNCQTCELERPVVGLPGNTLAAHLARCPSANNQDIAILQKTLSHLNMFDKAQ</sequence>
<feature type="region of interest" description="Disordered" evidence="3">
    <location>
        <begin position="85"/>
        <end position="111"/>
    </location>
</feature>
<evidence type="ECO:0000256" key="2">
    <source>
        <dbReference type="ARBA" id="ARBA00022490"/>
    </source>
</evidence>
<evidence type="ECO:0008006" key="6">
    <source>
        <dbReference type="Google" id="ProtNLM"/>
    </source>
</evidence>
<dbReference type="GO" id="GO:0000932">
    <property type="term" value="C:P-body"/>
    <property type="evidence" value="ECO:0007669"/>
    <property type="project" value="UniProtKB-SubCell"/>
</dbReference>
<comment type="subcellular location">
    <subcellularLocation>
        <location evidence="1">Cytoplasm</location>
        <location evidence="1">P-body</location>
    </subcellularLocation>
</comment>
<dbReference type="GO" id="GO:0003723">
    <property type="term" value="F:RNA binding"/>
    <property type="evidence" value="ECO:0007669"/>
    <property type="project" value="TreeGrafter"/>
</dbReference>
<dbReference type="PANTHER" id="PTHR21551">
    <property type="entry name" value="TOPOISOMERASE II-ASSOCIATED PROTEIN PAT1"/>
    <property type="match status" value="1"/>
</dbReference>
<dbReference type="AlphaFoldDB" id="A0AAW1DBS6"/>
<dbReference type="Proteomes" id="UP001461498">
    <property type="component" value="Unassembled WGS sequence"/>
</dbReference>
<dbReference type="InterPro" id="IPR039900">
    <property type="entry name" value="Pat1-like"/>
</dbReference>
<evidence type="ECO:0000313" key="4">
    <source>
        <dbReference type="EMBL" id="KAK9507902.1"/>
    </source>
</evidence>
<accession>A0AAW1DBS6</accession>
<organism evidence="4 5">
    <name type="scientific">Rhynocoris fuscipes</name>
    <dbReference type="NCBI Taxonomy" id="488301"/>
    <lineage>
        <taxon>Eukaryota</taxon>
        <taxon>Metazoa</taxon>
        <taxon>Ecdysozoa</taxon>
        <taxon>Arthropoda</taxon>
        <taxon>Hexapoda</taxon>
        <taxon>Insecta</taxon>
        <taxon>Pterygota</taxon>
        <taxon>Neoptera</taxon>
        <taxon>Paraneoptera</taxon>
        <taxon>Hemiptera</taxon>
        <taxon>Heteroptera</taxon>
        <taxon>Panheteroptera</taxon>
        <taxon>Cimicomorpha</taxon>
        <taxon>Reduviidae</taxon>
        <taxon>Harpactorinae</taxon>
        <taxon>Harpactorini</taxon>
        <taxon>Rhynocoris</taxon>
    </lineage>
</organism>
<gene>
    <name evidence="4" type="ORF">O3M35_007665</name>
</gene>
<protein>
    <recommendedName>
        <fullName evidence="6">Protein PAT1 homolog 1</fullName>
    </recommendedName>
</protein>
<dbReference type="PANTHER" id="PTHR21551:SF0">
    <property type="entry name" value="PROTEIN ASSOCIATED WITH TOPO II RELATED-1, ISOFORM A"/>
    <property type="match status" value="1"/>
</dbReference>
<keyword evidence="5" id="KW-1185">Reference proteome</keyword>
<dbReference type="EMBL" id="JAPXFL010000004">
    <property type="protein sequence ID" value="KAK9507902.1"/>
    <property type="molecule type" value="Genomic_DNA"/>
</dbReference>
<evidence type="ECO:0000256" key="1">
    <source>
        <dbReference type="ARBA" id="ARBA00004201"/>
    </source>
</evidence>
<comment type="caution">
    <text evidence="4">The sequence shown here is derived from an EMBL/GenBank/DDBJ whole genome shotgun (WGS) entry which is preliminary data.</text>
</comment>
<feature type="compositionally biased region" description="Basic and acidic residues" evidence="3">
    <location>
        <begin position="85"/>
        <end position="95"/>
    </location>
</feature>
<keyword evidence="2" id="KW-0963">Cytoplasm</keyword>